<dbReference type="EMBL" id="MCRJ01000006">
    <property type="protein sequence ID" value="ODN72192.1"/>
    <property type="molecule type" value="Genomic_DNA"/>
</dbReference>
<reference evidence="2 3" key="1">
    <citation type="submission" date="2016-07" db="EMBL/GenBank/DDBJ databases">
        <title>Draft Genome Sequence of Methylobrevis pamukkalensis PK2.</title>
        <authorList>
            <person name="Vasilenko O.V."/>
            <person name="Doronina N.V."/>
            <person name="Shmareva M.N."/>
            <person name="Tarlachkov S.V."/>
            <person name="Mustakhimov I."/>
            <person name="Trotsenko Y.A."/>
        </authorList>
    </citation>
    <scope>NUCLEOTIDE SEQUENCE [LARGE SCALE GENOMIC DNA]</scope>
    <source>
        <strain evidence="2 3">PK2</strain>
    </source>
</reference>
<dbReference type="InterPro" id="IPR007538">
    <property type="entry name" value="dATP/dGTP_dipphydrolase_MazZ"/>
</dbReference>
<dbReference type="AlphaFoldDB" id="A0A1E3H797"/>
<dbReference type="RefSeq" id="WP_083255425.1">
    <property type="nucleotide sequence ID" value="NZ_MCRJ01000006.1"/>
</dbReference>
<proteinExistence type="predicted"/>
<dbReference type="Proteomes" id="UP000094622">
    <property type="component" value="Unassembled WGS sequence"/>
</dbReference>
<gene>
    <name evidence="2" type="ORF">A6302_00490</name>
</gene>
<accession>A0A1E3H797</accession>
<comment type="caution">
    <text evidence="2">The sequence shown here is derived from an EMBL/GenBank/DDBJ whole genome shotgun (WGS) entry which is preliminary data.</text>
</comment>
<evidence type="ECO:0000313" key="3">
    <source>
        <dbReference type="Proteomes" id="UP000094622"/>
    </source>
</evidence>
<name>A0A1E3H797_9HYPH</name>
<dbReference type="OrthoDB" id="8449869at2"/>
<organism evidence="2 3">
    <name type="scientific">Methylobrevis pamukkalensis</name>
    <dbReference type="NCBI Taxonomy" id="1439726"/>
    <lineage>
        <taxon>Bacteria</taxon>
        <taxon>Pseudomonadati</taxon>
        <taxon>Pseudomonadota</taxon>
        <taxon>Alphaproteobacteria</taxon>
        <taxon>Hyphomicrobiales</taxon>
        <taxon>Pleomorphomonadaceae</taxon>
        <taxon>Methylobrevis</taxon>
    </lineage>
</organism>
<dbReference type="PATRIC" id="fig|1439726.3.peg.517"/>
<keyword evidence="3" id="KW-1185">Reference proteome</keyword>
<evidence type="ECO:0000313" key="2">
    <source>
        <dbReference type="EMBL" id="ODN72192.1"/>
    </source>
</evidence>
<protein>
    <recommendedName>
        <fullName evidence="1">dATP/dGTP diphosphohydrolase MazZ domain-containing protein</fullName>
    </recommendedName>
</protein>
<evidence type="ECO:0000259" key="1">
    <source>
        <dbReference type="Pfam" id="PF04447"/>
    </source>
</evidence>
<feature type="domain" description="dATP/dGTP diphosphohydrolase MazZ" evidence="1">
    <location>
        <begin position="15"/>
        <end position="102"/>
    </location>
</feature>
<dbReference type="Pfam" id="PF04447">
    <property type="entry name" value="dATP-dGTP_PPHyd"/>
    <property type="match status" value="1"/>
</dbReference>
<sequence>MTTFDLIQHLHRQRAFSERTFGPGPRTAGVCDHIRKELAEIEADPADAKEWIDVILLALDGAWRAGLTPEGIAGGILAKQTINEGRTWPDWRTAPADKAIEHVRGGAAEGRNGLAIPLANEEASECDAS</sequence>